<evidence type="ECO:0008006" key="3">
    <source>
        <dbReference type="Google" id="ProtNLM"/>
    </source>
</evidence>
<protein>
    <recommendedName>
        <fullName evidence="3">Sulfatase-modifying factor enzyme domain-containing protein</fullName>
    </recommendedName>
</protein>
<gene>
    <name evidence="1" type="ORF">ACFOZ0_33065</name>
</gene>
<organism evidence="1 2">
    <name type="scientific">Streptomyces yaanensis</name>
    <dbReference type="NCBI Taxonomy" id="1142239"/>
    <lineage>
        <taxon>Bacteria</taxon>
        <taxon>Bacillati</taxon>
        <taxon>Actinomycetota</taxon>
        <taxon>Actinomycetes</taxon>
        <taxon>Kitasatosporales</taxon>
        <taxon>Streptomycetaceae</taxon>
        <taxon>Streptomyces</taxon>
    </lineage>
</organism>
<comment type="caution">
    <text evidence="1">The sequence shown here is derived from an EMBL/GenBank/DDBJ whole genome shotgun (WGS) entry which is preliminary data.</text>
</comment>
<dbReference type="EMBL" id="JBHRWR010000041">
    <property type="protein sequence ID" value="MFC3578006.1"/>
    <property type="molecule type" value="Genomic_DNA"/>
</dbReference>
<reference evidence="2" key="1">
    <citation type="journal article" date="2019" name="Int. J. Syst. Evol. Microbiol.">
        <title>The Global Catalogue of Microorganisms (GCM) 10K type strain sequencing project: providing services to taxonomists for standard genome sequencing and annotation.</title>
        <authorList>
            <consortium name="The Broad Institute Genomics Platform"/>
            <consortium name="The Broad Institute Genome Sequencing Center for Infectious Disease"/>
            <person name="Wu L."/>
            <person name="Ma J."/>
        </authorList>
    </citation>
    <scope>NUCLEOTIDE SEQUENCE [LARGE SCALE GENOMIC DNA]</scope>
    <source>
        <strain evidence="2">CGMCC 4.7035</strain>
    </source>
</reference>
<dbReference type="Proteomes" id="UP001595701">
    <property type="component" value="Unassembled WGS sequence"/>
</dbReference>
<keyword evidence="2" id="KW-1185">Reference proteome</keyword>
<sequence>MDSRRRIADRYPQARRPSLSGRVAVTGTAAANEQETLMPYLVPPRTPLTPEQVDRAFAYLCDEFAYAATYNSGGMPAPDGLNPVSSGNQCVQTYSQRTQTDVWHFYDDMRQEAPTWKEVCGRSTMSNWMNTQSMQPFPSQFTQPNRMLEKDAYWYYAPEFSGYSATAATVKCTVK</sequence>
<name>A0ABV7SPA7_9ACTN</name>
<dbReference type="RefSeq" id="WP_310771226.1">
    <property type="nucleotide sequence ID" value="NZ_JBHRWR010000041.1"/>
</dbReference>
<accession>A0ABV7SPA7</accession>
<evidence type="ECO:0000313" key="1">
    <source>
        <dbReference type="EMBL" id="MFC3578006.1"/>
    </source>
</evidence>
<evidence type="ECO:0000313" key="2">
    <source>
        <dbReference type="Proteomes" id="UP001595701"/>
    </source>
</evidence>
<proteinExistence type="predicted"/>